<sequence>MYNSPTHKEIIEAVDRTWPKILGIKYDIPLPPKNEILELLNYVLTNNEFEFNNIIFKQRCGIPMGNPMSPSLADIRMFEIISKILDLFQFKNNITHLSIYRDDGFVLFDSSEDNLMTFFDIANTIHPLIKFTHEISSESIQFLDITVFKGERWEKMQILDVKLYRKPTDNFQYLERTSTHPTSVFKGFITAEIIRFRRSCNNLKDFNKEVQHFKSKLLKRGHYENEIDNIITNTTKRERKQTLKYNYKNKKAASPLVFATRFNPAFKGIGRALRKHWHLFEQNRNTKTLFPKPPIIAYKRHKNLKEYLTNFKMENNVII</sequence>
<evidence type="ECO:0000313" key="2">
    <source>
        <dbReference type="EMBL" id="CAG2242952.1"/>
    </source>
</evidence>
<dbReference type="AlphaFoldDB" id="A0A8S3UAW6"/>
<proteinExistence type="predicted"/>
<keyword evidence="3" id="KW-1185">Reference proteome</keyword>
<dbReference type="PROSITE" id="PS50878">
    <property type="entry name" value="RT_POL"/>
    <property type="match status" value="1"/>
</dbReference>
<gene>
    <name evidence="2" type="ORF">MEDL_55104</name>
</gene>
<evidence type="ECO:0000313" key="3">
    <source>
        <dbReference type="Proteomes" id="UP000683360"/>
    </source>
</evidence>
<protein>
    <recommendedName>
        <fullName evidence="1">Reverse transcriptase domain-containing protein</fullName>
    </recommendedName>
</protein>
<accession>A0A8S3UAW6</accession>
<dbReference type="PANTHER" id="PTHR21301:SF10">
    <property type="entry name" value="REVERSE TRANSCRIPTASE DOMAIN-CONTAINING PROTEIN"/>
    <property type="match status" value="1"/>
</dbReference>
<dbReference type="InterPro" id="IPR058912">
    <property type="entry name" value="HTH_animal"/>
</dbReference>
<evidence type="ECO:0000259" key="1">
    <source>
        <dbReference type="PROSITE" id="PS50878"/>
    </source>
</evidence>
<organism evidence="2 3">
    <name type="scientific">Mytilus edulis</name>
    <name type="common">Blue mussel</name>
    <dbReference type="NCBI Taxonomy" id="6550"/>
    <lineage>
        <taxon>Eukaryota</taxon>
        <taxon>Metazoa</taxon>
        <taxon>Spiralia</taxon>
        <taxon>Lophotrochozoa</taxon>
        <taxon>Mollusca</taxon>
        <taxon>Bivalvia</taxon>
        <taxon>Autobranchia</taxon>
        <taxon>Pteriomorphia</taxon>
        <taxon>Mytilida</taxon>
        <taxon>Mytiloidea</taxon>
        <taxon>Mytilidae</taxon>
        <taxon>Mytilinae</taxon>
        <taxon>Mytilus</taxon>
    </lineage>
</organism>
<dbReference type="EMBL" id="CAJPWZ010002688">
    <property type="protein sequence ID" value="CAG2242952.1"/>
    <property type="molecule type" value="Genomic_DNA"/>
</dbReference>
<dbReference type="Pfam" id="PF26215">
    <property type="entry name" value="HTH_animal"/>
    <property type="match status" value="1"/>
</dbReference>
<name>A0A8S3UAW6_MYTED</name>
<dbReference type="Proteomes" id="UP000683360">
    <property type="component" value="Unassembled WGS sequence"/>
</dbReference>
<dbReference type="PANTHER" id="PTHR21301">
    <property type="entry name" value="REVERSE TRANSCRIPTASE"/>
    <property type="match status" value="1"/>
</dbReference>
<dbReference type="InterPro" id="IPR000477">
    <property type="entry name" value="RT_dom"/>
</dbReference>
<dbReference type="OrthoDB" id="6131042at2759"/>
<reference evidence="2" key="1">
    <citation type="submission" date="2021-03" db="EMBL/GenBank/DDBJ databases">
        <authorList>
            <person name="Bekaert M."/>
        </authorList>
    </citation>
    <scope>NUCLEOTIDE SEQUENCE</scope>
</reference>
<comment type="caution">
    <text evidence="2">The sequence shown here is derived from an EMBL/GenBank/DDBJ whole genome shotgun (WGS) entry which is preliminary data.</text>
</comment>
<feature type="domain" description="Reverse transcriptase" evidence="1">
    <location>
        <begin position="1"/>
        <end position="190"/>
    </location>
</feature>